<dbReference type="Pfam" id="PF02779">
    <property type="entry name" value="Transket_pyr"/>
    <property type="match status" value="1"/>
</dbReference>
<comment type="cofactor">
    <cofactor evidence="1 6">
        <name>thiamine diphosphate</name>
        <dbReference type="ChEBI" id="CHEBI:58937"/>
    </cofactor>
</comment>
<dbReference type="InterPro" id="IPR001017">
    <property type="entry name" value="DH_E1"/>
</dbReference>
<evidence type="ECO:0000256" key="1">
    <source>
        <dbReference type="ARBA" id="ARBA00001964"/>
    </source>
</evidence>
<dbReference type="InterPro" id="IPR005475">
    <property type="entry name" value="Transketolase-like_Pyr-bd"/>
</dbReference>
<dbReference type="InterPro" id="IPR029061">
    <property type="entry name" value="THDP-binding"/>
</dbReference>
<dbReference type="OrthoDB" id="9759785at2"/>
<dbReference type="Gene3D" id="3.40.50.12470">
    <property type="match status" value="1"/>
</dbReference>
<keyword evidence="4 6" id="KW-0324">Glycolysis</keyword>
<comment type="caution">
    <text evidence="8">The sequence shown here is derived from an EMBL/GenBank/DDBJ whole genome shotgun (WGS) entry which is preliminary data.</text>
</comment>
<name>A0A3A3GN06_PANTH</name>
<dbReference type="NCBIfam" id="TIGR00239">
    <property type="entry name" value="2oxo_dh_E1"/>
    <property type="match status" value="1"/>
</dbReference>
<dbReference type="InterPro" id="IPR042179">
    <property type="entry name" value="KGD_C_sf"/>
</dbReference>
<dbReference type="CDD" id="cd02016">
    <property type="entry name" value="TPP_E1_OGDC_like"/>
    <property type="match status" value="1"/>
</dbReference>
<organism evidence="8 9">
    <name type="scientific">Paenibacillus thiaminolyticus</name>
    <name type="common">Bacillus thiaminolyticus</name>
    <dbReference type="NCBI Taxonomy" id="49283"/>
    <lineage>
        <taxon>Bacteria</taxon>
        <taxon>Bacillati</taxon>
        <taxon>Bacillota</taxon>
        <taxon>Bacilli</taxon>
        <taxon>Bacillales</taxon>
        <taxon>Paenibacillaceae</taxon>
        <taxon>Paenibacillus</taxon>
    </lineage>
</organism>
<dbReference type="GO" id="GO:0030976">
    <property type="term" value="F:thiamine pyrophosphate binding"/>
    <property type="evidence" value="ECO:0007669"/>
    <property type="project" value="UniProtKB-UniRule"/>
</dbReference>
<keyword evidence="3 6" id="KW-0786">Thiamine pyrophosphate</keyword>
<dbReference type="AlphaFoldDB" id="A0A3A3GN06"/>
<dbReference type="GO" id="GO:0006096">
    <property type="term" value="P:glycolytic process"/>
    <property type="evidence" value="ECO:0007669"/>
    <property type="project" value="UniProtKB-UniRule"/>
</dbReference>
<proteinExistence type="inferred from homology"/>
<dbReference type="Gene3D" id="3.40.50.970">
    <property type="match status" value="1"/>
</dbReference>
<dbReference type="NCBIfam" id="NF006914">
    <property type="entry name" value="PRK09404.1"/>
    <property type="match status" value="1"/>
</dbReference>
<dbReference type="SUPFAM" id="SSF52518">
    <property type="entry name" value="Thiamin diphosphate-binding fold (THDP-binding)"/>
    <property type="match status" value="2"/>
</dbReference>
<dbReference type="GO" id="GO:0005829">
    <property type="term" value="C:cytosol"/>
    <property type="evidence" value="ECO:0007669"/>
    <property type="project" value="TreeGrafter"/>
</dbReference>
<dbReference type="EC" id="1.2.4.2" evidence="6"/>
<dbReference type="SMART" id="SM00861">
    <property type="entry name" value="Transket_pyr"/>
    <property type="match status" value="1"/>
</dbReference>
<dbReference type="PANTHER" id="PTHR23152">
    <property type="entry name" value="2-OXOGLUTARATE DEHYDROGENASE"/>
    <property type="match status" value="1"/>
</dbReference>
<dbReference type="EMBL" id="QYZD01000001">
    <property type="protein sequence ID" value="RJG26594.1"/>
    <property type="molecule type" value="Genomic_DNA"/>
</dbReference>
<sequence length="948" mass="106255">MSAAEVTEKERVWKDYYGPNLGYIQEQYEQYVNDPESVEANYRDLFAHFGPPPASIGSLADGAAAPVSLDGDGLNKVVSAVKLAGIIRTFGHLAADIDPLGINPPVDTRRFEPEAYGLTRADLEVLPASIVLKETPAGVHTCWDAIEHLRAVYTRSIAYEFRHVHDEEELKWLRRHTECLNSPEPLTSAERVALLKRLIEVEQFETFLHRTFVGQKRFSIEGTDVLVPMLDELVRTSAANGTQHILMGMAHRGRLNVLAHVLGKPYGKIFSEFHHSPNKDLFPSEGSMGINYGWTGDVKYHLGADRSVTEGNTVRTKVTLANNPSHLEYVNPVVEGFSRAAQDDRSQPGYPLQDTGKAATVLMHGDAAFPGEGIVSETLNFNKLRGFQNGGTLHIIVNNRIGFTTKSEDSRSTHYASDLAKGFEIPIVHVNADDPDACIAAVRMAVEYRSVFKKDFLIDLIGYRRHGHNEMDDPEGTSPFVYSKVNQHPTAYVIYGERLKQEGLVDGAQIDQMKKDAEAVMQQAYDKMKETTDRAYRHNTGEPPSRLSGNGTAVPIEQLREINRELLEVPEGFQVYPKLQRILQRRANALDEGEKVDWALAETLAFATILAEGQPIRITGQDSERGTFSQRHLVLHDHRTGDTFSPLHRIPQAKASFAIYNSPLSEASVLGYEYGYNVFAPETLVIWEAQYGDFANAAQVIFDQFIAAGRAKWNQKSNLVVLLPHGFEGQGPEHSSARLERFLQSSAEHNWTVANLTSAAQYFHLLRRQAAIGGTDEARPLIVMAPKSLLRNARSASPGREFSEGHFHPVWDEAVEGELPKKVERLILATGKMAVDLQTELETSDRDHSWLHMIRVEQLYPFPQEEITAIIQRYPALKEIVWVQEEPKNMGAWTYMEPRIREVAPKKVPVHYIGRPEHSSPASGYADVHSFEQRQIITESLHRSTKTN</sequence>
<comment type="function">
    <text evidence="6">E1 component of the 2-oxoglutarate dehydrogenase (OGDH) complex which catalyzes the decarboxylation of 2-oxoglutarate, the first step in the conversion of 2-oxoglutarate to succinyl-CoA and CO(2).</text>
</comment>
<dbReference type="RefSeq" id="WP_119790014.1">
    <property type="nucleotide sequence ID" value="NZ_QYZD01000001.1"/>
</dbReference>
<reference evidence="8 9" key="1">
    <citation type="submission" date="2018-09" db="EMBL/GenBank/DDBJ databases">
        <title>Paenibacillus SK2017-BO5.</title>
        <authorList>
            <person name="Piskunova J.V."/>
            <person name="Dubiley S.A."/>
            <person name="Severinov K.V."/>
        </authorList>
    </citation>
    <scope>NUCLEOTIDE SEQUENCE [LARGE SCALE GENOMIC DNA]</scope>
    <source>
        <strain evidence="8 9">BO5</strain>
    </source>
</reference>
<dbReference type="Gene3D" id="3.40.50.11610">
    <property type="entry name" value="Multifunctional 2-oxoglutarate metabolism enzyme, C-terminal domain"/>
    <property type="match status" value="1"/>
</dbReference>
<gene>
    <name evidence="6" type="primary">odhA</name>
    <name evidence="8" type="ORF">DQX05_00715</name>
</gene>
<accession>A0A3A3GN06</accession>
<keyword evidence="2 6" id="KW-0560">Oxidoreductase</keyword>
<dbReference type="HAMAP" id="MF_01169">
    <property type="entry name" value="SucA_OdhA"/>
    <property type="match status" value="1"/>
</dbReference>
<dbReference type="GO" id="GO:0045252">
    <property type="term" value="C:oxoglutarate dehydrogenase complex"/>
    <property type="evidence" value="ECO:0007669"/>
    <property type="project" value="TreeGrafter"/>
</dbReference>
<evidence type="ECO:0000313" key="9">
    <source>
        <dbReference type="Proteomes" id="UP000266177"/>
    </source>
</evidence>
<feature type="domain" description="Transketolase-like pyrimidine-binding" evidence="7">
    <location>
        <begin position="596"/>
        <end position="792"/>
    </location>
</feature>
<protein>
    <recommendedName>
        <fullName evidence="6">2-oxoglutarate dehydrogenase E1 component</fullName>
        <ecNumber evidence="6">1.2.4.2</ecNumber>
    </recommendedName>
    <alternativeName>
        <fullName evidence="6">Alpha-ketoglutarate dehydrogenase</fullName>
    </alternativeName>
</protein>
<dbReference type="InterPro" id="IPR023784">
    <property type="entry name" value="2oxoglutarate_DH_E1_bac"/>
</dbReference>
<dbReference type="Pfam" id="PF16870">
    <property type="entry name" value="OxoGdeHyase_C"/>
    <property type="match status" value="1"/>
</dbReference>
<comment type="similarity">
    <text evidence="6">Belongs to the alpha-ketoglutarate dehydrogenase family.</text>
</comment>
<dbReference type="PANTHER" id="PTHR23152:SF4">
    <property type="entry name" value="2-OXOADIPATE DEHYDROGENASE COMPLEX COMPONENT E1"/>
    <property type="match status" value="1"/>
</dbReference>
<dbReference type="InterPro" id="IPR032106">
    <property type="entry name" value="2-oxogl_dehyd_N"/>
</dbReference>
<dbReference type="NCBIfam" id="NF008907">
    <property type="entry name" value="PRK12270.1"/>
    <property type="match status" value="1"/>
</dbReference>
<dbReference type="Pfam" id="PF00676">
    <property type="entry name" value="E1_dh"/>
    <property type="match status" value="1"/>
</dbReference>
<dbReference type="GO" id="GO:0004591">
    <property type="term" value="F:oxoglutarate dehydrogenase (succinyl-transferring) activity"/>
    <property type="evidence" value="ECO:0007669"/>
    <property type="project" value="UniProtKB-UniRule"/>
</dbReference>
<evidence type="ECO:0000256" key="6">
    <source>
        <dbReference type="HAMAP-Rule" id="MF_01169"/>
    </source>
</evidence>
<evidence type="ECO:0000256" key="2">
    <source>
        <dbReference type="ARBA" id="ARBA00023002"/>
    </source>
</evidence>
<evidence type="ECO:0000256" key="3">
    <source>
        <dbReference type="ARBA" id="ARBA00023052"/>
    </source>
</evidence>
<evidence type="ECO:0000256" key="4">
    <source>
        <dbReference type="ARBA" id="ARBA00023152"/>
    </source>
</evidence>
<dbReference type="FunFam" id="3.40.50.970:FF:000036">
    <property type="entry name" value="2-oxoglutarate dehydrogenase E1 component"/>
    <property type="match status" value="1"/>
</dbReference>
<dbReference type="Proteomes" id="UP000266177">
    <property type="component" value="Unassembled WGS sequence"/>
</dbReference>
<comment type="subunit">
    <text evidence="6">Homodimer. Part of the 2-oxoglutarate dehydrogenase (OGDH) complex composed of E1 (2-oxoglutarate dehydrogenase), E2 (dihydrolipoamide succinyltransferase) and E3 (dihydrolipoamide dehydrogenase); the complex contains multiple copies of the three enzymatic components (E1, E2 and E3).</text>
</comment>
<dbReference type="Pfam" id="PF16078">
    <property type="entry name" value="2-oxogl_dehyd_N"/>
    <property type="match status" value="1"/>
</dbReference>
<evidence type="ECO:0000259" key="7">
    <source>
        <dbReference type="SMART" id="SM00861"/>
    </source>
</evidence>
<dbReference type="InterPro" id="IPR011603">
    <property type="entry name" value="2oxoglutarate_DH_E1"/>
</dbReference>
<evidence type="ECO:0000313" key="8">
    <source>
        <dbReference type="EMBL" id="RJG26594.1"/>
    </source>
</evidence>
<dbReference type="PIRSF" id="PIRSF000157">
    <property type="entry name" value="Oxoglu_dh_E1"/>
    <property type="match status" value="1"/>
</dbReference>
<dbReference type="Gene3D" id="1.10.287.1150">
    <property type="entry name" value="TPP helical domain"/>
    <property type="match status" value="1"/>
</dbReference>
<dbReference type="InterPro" id="IPR031717">
    <property type="entry name" value="ODO-1/KGD_C"/>
</dbReference>
<dbReference type="GO" id="GO:0006099">
    <property type="term" value="P:tricarboxylic acid cycle"/>
    <property type="evidence" value="ECO:0007669"/>
    <property type="project" value="TreeGrafter"/>
</dbReference>
<comment type="catalytic activity">
    <reaction evidence="5 6">
        <text>N(6)-[(R)-lipoyl]-L-lysyl-[protein] + 2-oxoglutarate + H(+) = N(6)-[(R)-S(8)-succinyldihydrolipoyl]-L-lysyl-[protein] + CO2</text>
        <dbReference type="Rhea" id="RHEA:12188"/>
        <dbReference type="Rhea" id="RHEA-COMP:10474"/>
        <dbReference type="Rhea" id="RHEA-COMP:20092"/>
        <dbReference type="ChEBI" id="CHEBI:15378"/>
        <dbReference type="ChEBI" id="CHEBI:16526"/>
        <dbReference type="ChEBI" id="CHEBI:16810"/>
        <dbReference type="ChEBI" id="CHEBI:83099"/>
        <dbReference type="ChEBI" id="CHEBI:83120"/>
        <dbReference type="EC" id="1.2.4.2"/>
    </reaction>
</comment>
<evidence type="ECO:0000256" key="5">
    <source>
        <dbReference type="ARBA" id="ARBA00051911"/>
    </source>
</evidence>